<dbReference type="Proteomes" id="UP000276133">
    <property type="component" value="Unassembled WGS sequence"/>
</dbReference>
<gene>
    <name evidence="1" type="ORF">BpHYR1_006064</name>
</gene>
<proteinExistence type="predicted"/>
<sequence>MGVCRKNVKLALGTLVELAVRVISLHREYKKCIRNNFKNKFSVMKAQAETSDSSYEIGDCIKCKIKIGSTNQINIFELKSLDIFNKNPGELFKEVDEHRLDQIVEKSSTSDEIAQSSVNRHKRINDKTKIPLSKSFDSLTIKDNVL</sequence>
<reference evidence="1 2" key="1">
    <citation type="journal article" date="2018" name="Sci. Rep.">
        <title>Genomic signatures of local adaptation to the degree of environmental predictability in rotifers.</title>
        <authorList>
            <person name="Franch-Gras L."/>
            <person name="Hahn C."/>
            <person name="Garcia-Roger E.M."/>
            <person name="Carmona M.J."/>
            <person name="Serra M."/>
            <person name="Gomez A."/>
        </authorList>
    </citation>
    <scope>NUCLEOTIDE SEQUENCE [LARGE SCALE GENOMIC DNA]</scope>
    <source>
        <strain evidence="1">HYR1</strain>
    </source>
</reference>
<evidence type="ECO:0000313" key="2">
    <source>
        <dbReference type="Proteomes" id="UP000276133"/>
    </source>
</evidence>
<evidence type="ECO:0000313" key="1">
    <source>
        <dbReference type="EMBL" id="RNA21416.1"/>
    </source>
</evidence>
<dbReference type="AlphaFoldDB" id="A0A3M7RCY5"/>
<organism evidence="1 2">
    <name type="scientific">Brachionus plicatilis</name>
    <name type="common">Marine rotifer</name>
    <name type="synonym">Brachionus muelleri</name>
    <dbReference type="NCBI Taxonomy" id="10195"/>
    <lineage>
        <taxon>Eukaryota</taxon>
        <taxon>Metazoa</taxon>
        <taxon>Spiralia</taxon>
        <taxon>Gnathifera</taxon>
        <taxon>Rotifera</taxon>
        <taxon>Eurotatoria</taxon>
        <taxon>Monogononta</taxon>
        <taxon>Pseudotrocha</taxon>
        <taxon>Ploima</taxon>
        <taxon>Brachionidae</taxon>
        <taxon>Brachionus</taxon>
    </lineage>
</organism>
<dbReference type="EMBL" id="REGN01003664">
    <property type="protein sequence ID" value="RNA21416.1"/>
    <property type="molecule type" value="Genomic_DNA"/>
</dbReference>
<comment type="caution">
    <text evidence="1">The sequence shown here is derived from an EMBL/GenBank/DDBJ whole genome shotgun (WGS) entry which is preliminary data.</text>
</comment>
<accession>A0A3M7RCY5</accession>
<keyword evidence="2" id="KW-1185">Reference proteome</keyword>
<protein>
    <submittedName>
        <fullName evidence="1">Uncharacterized protein</fullName>
    </submittedName>
</protein>
<name>A0A3M7RCY5_BRAPC</name>